<dbReference type="PANTHER" id="PTHR42659">
    <property type="entry name" value="XANTHINE DEHYDROGENASE SUBUNIT C-RELATED"/>
    <property type="match status" value="1"/>
</dbReference>
<keyword evidence="6" id="KW-1185">Reference proteome</keyword>
<dbReference type="Gene3D" id="3.30.43.10">
    <property type="entry name" value="Uridine Diphospho-n-acetylenolpyruvylglucosamine Reductase, domain 2"/>
    <property type="match status" value="1"/>
</dbReference>
<dbReference type="Proteomes" id="UP001366166">
    <property type="component" value="Chromosome"/>
</dbReference>
<dbReference type="InterPro" id="IPR005107">
    <property type="entry name" value="CO_DH_flav_C"/>
</dbReference>
<dbReference type="InterPro" id="IPR016169">
    <property type="entry name" value="FAD-bd_PCMH_sub2"/>
</dbReference>
<dbReference type="PANTHER" id="PTHR42659:SF2">
    <property type="entry name" value="XANTHINE DEHYDROGENASE SUBUNIT C-RELATED"/>
    <property type="match status" value="1"/>
</dbReference>
<proteinExistence type="predicted"/>
<dbReference type="InterPro" id="IPR016167">
    <property type="entry name" value="FAD-bd_PCMH_sub1"/>
</dbReference>
<dbReference type="KEGG" id="dmp:FAK_19900"/>
<accession>A0AAU9EI42</accession>
<dbReference type="RefSeq" id="WP_338606595.1">
    <property type="nucleotide sequence ID" value="NZ_AP028679.1"/>
</dbReference>
<evidence type="ECO:0000256" key="3">
    <source>
        <dbReference type="ARBA" id="ARBA00023002"/>
    </source>
</evidence>
<reference evidence="6" key="1">
    <citation type="journal article" date="2023" name="Arch. Microbiol.">
        <title>Desulfoferula mesophilus gen. nov. sp. nov., a mesophilic sulfate-reducing bacterium isolated from a brackish lake sediment.</title>
        <authorList>
            <person name="Watanabe T."/>
            <person name="Yabe T."/>
            <person name="Tsuji J.M."/>
            <person name="Fukui M."/>
        </authorList>
    </citation>
    <scope>NUCLEOTIDE SEQUENCE [LARGE SCALE GENOMIC DNA]</scope>
    <source>
        <strain evidence="6">12FAK</strain>
    </source>
</reference>
<dbReference type="AlphaFoldDB" id="A0AAU9EI42"/>
<dbReference type="Pfam" id="PF00941">
    <property type="entry name" value="FAD_binding_5"/>
    <property type="match status" value="1"/>
</dbReference>
<dbReference type="SUPFAM" id="SSF55447">
    <property type="entry name" value="CO dehydrogenase flavoprotein C-terminal domain-like"/>
    <property type="match status" value="1"/>
</dbReference>
<evidence type="ECO:0000259" key="4">
    <source>
        <dbReference type="PROSITE" id="PS51387"/>
    </source>
</evidence>
<evidence type="ECO:0000256" key="1">
    <source>
        <dbReference type="ARBA" id="ARBA00022630"/>
    </source>
</evidence>
<dbReference type="Gene3D" id="3.30.390.50">
    <property type="entry name" value="CO dehydrogenase flavoprotein, C-terminal domain"/>
    <property type="match status" value="1"/>
</dbReference>
<dbReference type="InterPro" id="IPR002346">
    <property type="entry name" value="Mopterin_DH_FAD-bd"/>
</dbReference>
<dbReference type="GO" id="GO:0016491">
    <property type="term" value="F:oxidoreductase activity"/>
    <property type="evidence" value="ECO:0007669"/>
    <property type="project" value="UniProtKB-KW"/>
</dbReference>
<dbReference type="InterPro" id="IPR016166">
    <property type="entry name" value="FAD-bd_PCMH"/>
</dbReference>
<evidence type="ECO:0000313" key="5">
    <source>
        <dbReference type="EMBL" id="BEQ14924.1"/>
    </source>
</evidence>
<dbReference type="InterPro" id="IPR036318">
    <property type="entry name" value="FAD-bd_PCMH-like_sf"/>
</dbReference>
<dbReference type="EMBL" id="AP028679">
    <property type="protein sequence ID" value="BEQ14924.1"/>
    <property type="molecule type" value="Genomic_DNA"/>
</dbReference>
<dbReference type="GO" id="GO:0071949">
    <property type="term" value="F:FAD binding"/>
    <property type="evidence" value="ECO:0007669"/>
    <property type="project" value="InterPro"/>
</dbReference>
<organism evidence="5 6">
    <name type="scientific">Desulfoferula mesophila</name>
    <dbReference type="NCBI Taxonomy" id="3058419"/>
    <lineage>
        <taxon>Bacteria</taxon>
        <taxon>Pseudomonadati</taxon>
        <taxon>Thermodesulfobacteriota</taxon>
        <taxon>Desulfarculia</taxon>
        <taxon>Desulfarculales</taxon>
        <taxon>Desulfarculaceae</taxon>
        <taxon>Desulfoferula</taxon>
    </lineage>
</organism>
<dbReference type="SUPFAM" id="SSF56176">
    <property type="entry name" value="FAD-binding/transporter-associated domain-like"/>
    <property type="match status" value="1"/>
</dbReference>
<evidence type="ECO:0000256" key="2">
    <source>
        <dbReference type="ARBA" id="ARBA00022827"/>
    </source>
</evidence>
<protein>
    <submittedName>
        <fullName evidence="5">Dehydrogenase</fullName>
    </submittedName>
</protein>
<keyword evidence="2" id="KW-0274">FAD</keyword>
<dbReference type="InterPro" id="IPR051312">
    <property type="entry name" value="Diverse_Substr_Oxidored"/>
</dbReference>
<gene>
    <name evidence="5" type="ORF">FAK_19900</name>
</gene>
<dbReference type="SMART" id="SM01092">
    <property type="entry name" value="CO_deh_flav_C"/>
    <property type="match status" value="1"/>
</dbReference>
<dbReference type="InterPro" id="IPR036683">
    <property type="entry name" value="CO_DH_flav_C_dom_sf"/>
</dbReference>
<name>A0AAU9EI42_9BACT</name>
<dbReference type="PROSITE" id="PS51387">
    <property type="entry name" value="FAD_PCMH"/>
    <property type="match status" value="1"/>
</dbReference>
<keyword evidence="1" id="KW-0285">Flavoprotein</keyword>
<sequence length="286" mass="30252">MSRFLTPATLPEALEALARPGAKVLAGGTDLMIALRQARLEGAALPELLVDVTRLPELKRLELDGSACYLGAGLTFRYLEESPEVNRRLPVLAQAASKVGCQQIRQTGTIGGNVANGSPAADSLSALVALDAVAEIASQEGVRHCPLPELITAPNRTTLAPGELILGYAVSPPPEPEGQVFLKVGRRHEVAVARLNLAACLDRAMNDPRVVLGSCFPSPRRLTDVEELVKSGEPGPALWQAAGDKAAGHFTDVCGWRSSATYKVPAITRITARALSLAWAGLEERS</sequence>
<dbReference type="Gene3D" id="3.30.465.10">
    <property type="match status" value="1"/>
</dbReference>
<evidence type="ECO:0000313" key="6">
    <source>
        <dbReference type="Proteomes" id="UP001366166"/>
    </source>
</evidence>
<keyword evidence="3" id="KW-0560">Oxidoreductase</keyword>
<feature type="domain" description="FAD-binding PCMH-type" evidence="4">
    <location>
        <begin position="1"/>
        <end position="175"/>
    </location>
</feature>